<feature type="region of interest" description="Disordered" evidence="7">
    <location>
        <begin position="1"/>
        <end position="42"/>
    </location>
</feature>
<protein>
    <recommendedName>
        <fullName evidence="11">Protein FMP42</fullName>
    </recommendedName>
</protein>
<evidence type="ECO:0008006" key="11">
    <source>
        <dbReference type="Google" id="ProtNLM"/>
    </source>
</evidence>
<proteinExistence type="inferred from homology"/>
<feature type="transmembrane region" description="Helical" evidence="8">
    <location>
        <begin position="75"/>
        <end position="103"/>
    </location>
</feature>
<evidence type="ECO:0000313" key="10">
    <source>
        <dbReference type="Proteomes" id="UP001172673"/>
    </source>
</evidence>
<evidence type="ECO:0000256" key="4">
    <source>
        <dbReference type="ARBA" id="ARBA00022692"/>
    </source>
</evidence>
<dbReference type="EMBL" id="JAPDRK010000001">
    <property type="protein sequence ID" value="KAJ9616524.1"/>
    <property type="molecule type" value="Genomic_DNA"/>
</dbReference>
<comment type="similarity">
    <text evidence="2">Belongs to the SLC43A transporter (TC 2.A.1.44) family.</text>
</comment>
<keyword evidence="10" id="KW-1185">Reference proteome</keyword>
<evidence type="ECO:0000256" key="6">
    <source>
        <dbReference type="ARBA" id="ARBA00023136"/>
    </source>
</evidence>
<dbReference type="Pfam" id="PF07690">
    <property type="entry name" value="MFS_1"/>
    <property type="match status" value="1"/>
</dbReference>
<organism evidence="9 10">
    <name type="scientific">Cladophialophora chaetospira</name>
    <dbReference type="NCBI Taxonomy" id="386627"/>
    <lineage>
        <taxon>Eukaryota</taxon>
        <taxon>Fungi</taxon>
        <taxon>Dikarya</taxon>
        <taxon>Ascomycota</taxon>
        <taxon>Pezizomycotina</taxon>
        <taxon>Eurotiomycetes</taxon>
        <taxon>Chaetothyriomycetidae</taxon>
        <taxon>Chaetothyriales</taxon>
        <taxon>Herpotrichiellaceae</taxon>
        <taxon>Cladophialophora</taxon>
    </lineage>
</organism>
<evidence type="ECO:0000256" key="5">
    <source>
        <dbReference type="ARBA" id="ARBA00022989"/>
    </source>
</evidence>
<dbReference type="PANTHER" id="PTHR20772:SF2">
    <property type="entry name" value="PROTEIN FMP42"/>
    <property type="match status" value="1"/>
</dbReference>
<feature type="transmembrane region" description="Helical" evidence="8">
    <location>
        <begin position="258"/>
        <end position="276"/>
    </location>
</feature>
<dbReference type="GO" id="GO:0022857">
    <property type="term" value="F:transmembrane transporter activity"/>
    <property type="evidence" value="ECO:0007669"/>
    <property type="project" value="InterPro"/>
</dbReference>
<feature type="transmembrane region" description="Helical" evidence="8">
    <location>
        <begin position="407"/>
        <end position="427"/>
    </location>
</feature>
<evidence type="ECO:0000256" key="3">
    <source>
        <dbReference type="ARBA" id="ARBA00022448"/>
    </source>
</evidence>
<comment type="subcellular location">
    <subcellularLocation>
        <location evidence="1">Membrane</location>
        <topology evidence="1">Multi-pass membrane protein</topology>
    </subcellularLocation>
</comment>
<feature type="transmembrane region" description="Helical" evidence="8">
    <location>
        <begin position="196"/>
        <end position="217"/>
    </location>
</feature>
<feature type="transmembrane region" description="Helical" evidence="8">
    <location>
        <begin position="365"/>
        <end position="387"/>
    </location>
</feature>
<evidence type="ECO:0000313" key="9">
    <source>
        <dbReference type="EMBL" id="KAJ9616524.1"/>
    </source>
</evidence>
<gene>
    <name evidence="9" type="ORF">H2200_000243</name>
</gene>
<dbReference type="PANTHER" id="PTHR20772">
    <property type="entry name" value="PROTEIN FMP42"/>
    <property type="match status" value="1"/>
</dbReference>
<sequence>MSLTRVGSIDGFDRERRGSNVSSHRRMSFSPFSEPMPPKDRKASLVPTIVQYDEVSKKKRMGEWSTPTHVTQAKMLISLTVQVAIAIIYCLFAAGIVFGYAAIKPVLIDEGVFKGLCTAEELDKKISPCYQQEIRLNLMFTVAAVSTNVAALPIGTILDKYGPRVCGIIGSILLLIGALLFSFASQVGGDMFTPGYFFLALGGPFVFISSFQLSNTFPQNSGLILALLTGAFDSSSALFLVFRLLYESTGGKLNTHRLFLIYLVVPLFIFVVQVFVMPHDSYKTVSEVVEEAEEEINAPTPPEIPAEEQSAYRERRESTIQEINMLLDKSTNKKRQKREEKKNSKSGVWGAMHGYTALQQIKSPWFALITLFTVVQMTRINYFVATIRPQERYLLGSEKNAKMVNDFFDVALPVGGVLSIPFIGVLLDNTSTPFALGFLVVTATIIGVLGCLPYMWAAIGNVCLFVVYRPFYYTTVSDYAAKVFGFQTFGKVYGLIICLAGLFNFLQSPLDAATHTIFKNNPVPVNVILLSLAVIVGFALVSYTTWKARTMHREMLENEAEGATEVLMPEPNGTSNGYGTSS</sequence>
<feature type="transmembrane region" description="Helical" evidence="8">
    <location>
        <begin position="527"/>
        <end position="546"/>
    </location>
</feature>
<feature type="transmembrane region" description="Helical" evidence="8">
    <location>
        <begin position="223"/>
        <end position="246"/>
    </location>
</feature>
<dbReference type="AlphaFoldDB" id="A0AA39CP07"/>
<evidence type="ECO:0000256" key="8">
    <source>
        <dbReference type="SAM" id="Phobius"/>
    </source>
</evidence>
<accession>A0AA39CP07</accession>
<feature type="transmembrane region" description="Helical" evidence="8">
    <location>
        <begin position="489"/>
        <end position="507"/>
    </location>
</feature>
<dbReference type="InterPro" id="IPR036259">
    <property type="entry name" value="MFS_trans_sf"/>
</dbReference>
<feature type="compositionally biased region" description="Polar residues" evidence="7">
    <location>
        <begin position="572"/>
        <end position="582"/>
    </location>
</feature>
<name>A0AA39CP07_9EURO</name>
<dbReference type="SUPFAM" id="SSF103473">
    <property type="entry name" value="MFS general substrate transporter"/>
    <property type="match status" value="1"/>
</dbReference>
<dbReference type="Gene3D" id="1.20.1250.20">
    <property type="entry name" value="MFS general substrate transporter like domains"/>
    <property type="match status" value="1"/>
</dbReference>
<reference evidence="9" key="1">
    <citation type="submission" date="2022-10" db="EMBL/GenBank/DDBJ databases">
        <title>Culturing micro-colonial fungi from biological soil crusts in the Mojave desert and describing Neophaeococcomyces mojavensis, and introducing the new genera and species Taxawa tesnikishii.</title>
        <authorList>
            <person name="Kurbessoian T."/>
            <person name="Stajich J.E."/>
        </authorList>
    </citation>
    <scope>NUCLEOTIDE SEQUENCE</scope>
    <source>
        <strain evidence="9">TK_41</strain>
    </source>
</reference>
<keyword evidence="6 8" id="KW-0472">Membrane</keyword>
<keyword evidence="3" id="KW-0813">Transport</keyword>
<comment type="caution">
    <text evidence="9">The sequence shown here is derived from an EMBL/GenBank/DDBJ whole genome shotgun (WGS) entry which is preliminary data.</text>
</comment>
<evidence type="ECO:0000256" key="2">
    <source>
        <dbReference type="ARBA" id="ARBA00006595"/>
    </source>
</evidence>
<evidence type="ECO:0000256" key="7">
    <source>
        <dbReference type="SAM" id="MobiDB-lite"/>
    </source>
</evidence>
<feature type="transmembrane region" description="Helical" evidence="8">
    <location>
        <begin position="134"/>
        <end position="155"/>
    </location>
</feature>
<keyword evidence="5 8" id="KW-1133">Transmembrane helix</keyword>
<dbReference type="Proteomes" id="UP001172673">
    <property type="component" value="Unassembled WGS sequence"/>
</dbReference>
<feature type="region of interest" description="Disordered" evidence="7">
    <location>
        <begin position="562"/>
        <end position="582"/>
    </location>
</feature>
<dbReference type="GO" id="GO:0000329">
    <property type="term" value="C:fungal-type vacuole membrane"/>
    <property type="evidence" value="ECO:0007669"/>
    <property type="project" value="TreeGrafter"/>
</dbReference>
<keyword evidence="4 8" id="KW-0812">Transmembrane</keyword>
<evidence type="ECO:0000256" key="1">
    <source>
        <dbReference type="ARBA" id="ARBA00004141"/>
    </source>
</evidence>
<dbReference type="InterPro" id="IPR052599">
    <property type="entry name" value="SLC43A_AATransporter"/>
</dbReference>
<dbReference type="InterPro" id="IPR011701">
    <property type="entry name" value="MFS"/>
</dbReference>
<feature type="transmembrane region" description="Helical" evidence="8">
    <location>
        <begin position="439"/>
        <end position="468"/>
    </location>
</feature>
<feature type="transmembrane region" description="Helical" evidence="8">
    <location>
        <begin position="161"/>
        <end position="184"/>
    </location>
</feature>